<dbReference type="AlphaFoldDB" id="A0A484AS54"/>
<evidence type="ECO:0000313" key="1">
    <source>
        <dbReference type="EMBL" id="TDG38431.1"/>
    </source>
</evidence>
<organism evidence="1 2">
    <name type="scientific">Drosophila navojoa</name>
    <name type="common">Fruit fly</name>
    <dbReference type="NCBI Taxonomy" id="7232"/>
    <lineage>
        <taxon>Eukaryota</taxon>
        <taxon>Metazoa</taxon>
        <taxon>Ecdysozoa</taxon>
        <taxon>Arthropoda</taxon>
        <taxon>Hexapoda</taxon>
        <taxon>Insecta</taxon>
        <taxon>Pterygota</taxon>
        <taxon>Neoptera</taxon>
        <taxon>Endopterygota</taxon>
        <taxon>Diptera</taxon>
        <taxon>Brachycera</taxon>
        <taxon>Muscomorpha</taxon>
        <taxon>Ephydroidea</taxon>
        <taxon>Drosophilidae</taxon>
        <taxon>Drosophila</taxon>
    </lineage>
</organism>
<gene>
    <name evidence="1" type="ORF">AWZ03_015147</name>
</gene>
<name>A0A484AS54_DRONA</name>
<sequence>TTSSNERHKVSHPLCCANIDQSVCNAELQPRHLPNLQIERSQSLLRIAGMAPLEDCP</sequence>
<feature type="non-terminal residue" evidence="1">
    <location>
        <position position="1"/>
    </location>
</feature>
<reference evidence="1 2" key="1">
    <citation type="journal article" date="2019" name="J. Hered.">
        <title>An Improved Genome Assembly for Drosophila navojoa, the Basal Species in the mojavensis Cluster.</title>
        <authorList>
            <person name="Vanderlinde T."/>
            <person name="Dupim E.G."/>
            <person name="Nazario-Yepiz N.O."/>
            <person name="Carvalho A.B."/>
        </authorList>
    </citation>
    <scope>NUCLEOTIDE SEQUENCE [LARGE SCALE GENOMIC DNA]</scope>
    <source>
        <strain evidence="1">Navoj_Jal97</strain>
        <tissue evidence="1">Whole organism</tissue>
    </source>
</reference>
<dbReference type="Proteomes" id="UP000295192">
    <property type="component" value="Unassembled WGS sequence"/>
</dbReference>
<comment type="caution">
    <text evidence="1">The sequence shown here is derived from an EMBL/GenBank/DDBJ whole genome shotgun (WGS) entry which is preliminary data.</text>
</comment>
<dbReference type="EMBL" id="LSRL02003611">
    <property type="protein sequence ID" value="TDG38431.1"/>
    <property type="molecule type" value="Genomic_DNA"/>
</dbReference>
<keyword evidence="2" id="KW-1185">Reference proteome</keyword>
<protein>
    <submittedName>
        <fullName evidence="1">Uncharacterized protein</fullName>
    </submittedName>
</protein>
<proteinExistence type="predicted"/>
<accession>A0A484AS54</accession>
<evidence type="ECO:0000313" key="2">
    <source>
        <dbReference type="Proteomes" id="UP000295192"/>
    </source>
</evidence>